<dbReference type="SUPFAM" id="SSF53756">
    <property type="entry name" value="UDP-Glycosyltransferase/glycogen phosphorylase"/>
    <property type="match status" value="1"/>
</dbReference>
<dbReference type="GO" id="GO:0016757">
    <property type="term" value="F:glycosyltransferase activity"/>
    <property type="evidence" value="ECO:0007669"/>
    <property type="project" value="UniProtKB-KW"/>
</dbReference>
<sequence length="399" mass="45649">MEVGQKKILFIGHDANVAGAQYVLLDLLTSLKEQGLEIHLLLVKGGKLLPAFEKIANVILWEFEEKQSRKSSYSKLVYNKVFKINKIKRRKFYNEKIQEIKALNPDLIFSNTIANGEILRNLDFLKCPFIVYVHELENSIKKYTSPEDLEFQLKNATHFLAASQEIKNYFYQQIGVSEEKITVINPFISVKNILEQINKVDKSSIKASLQIPKDALIIGGCGNFEWRKGVDIFLNIANTILQENKQVHFLWIGINKHSVDYQNILYDIEKMGIWNNVHLIPPTTENIEYMACFDIFFLASREDPHPLVMIEASLNKIPIVCFANSGGAPNYVENDERVVIPYSNIVAAQKQLNYLLEHREVCEEIGERMYQKALKYDSTIAAPKVLSIMQEISSSTTVA</sequence>
<dbReference type="Pfam" id="PF00534">
    <property type="entry name" value="Glycos_transf_1"/>
    <property type="match status" value="1"/>
</dbReference>
<comment type="caution">
    <text evidence="3">The sequence shown here is derived from an EMBL/GenBank/DDBJ whole genome shotgun (WGS) entry which is preliminary data.</text>
</comment>
<feature type="domain" description="Glycosyl transferase family 1" evidence="1">
    <location>
        <begin position="202"/>
        <end position="371"/>
    </location>
</feature>
<protein>
    <submittedName>
        <fullName evidence="3">Glycosyltransferase family 4 protein</fullName>
        <ecNumber evidence="3">2.4.-.-</ecNumber>
    </submittedName>
</protein>
<dbReference type="CDD" id="cd03801">
    <property type="entry name" value="GT4_PimA-like"/>
    <property type="match status" value="1"/>
</dbReference>
<keyword evidence="3" id="KW-0808">Transferase</keyword>
<organism evidence="3 4">
    <name type="scientific">Arcicella rigui</name>
    <dbReference type="NCBI Taxonomy" id="797020"/>
    <lineage>
        <taxon>Bacteria</taxon>
        <taxon>Pseudomonadati</taxon>
        <taxon>Bacteroidota</taxon>
        <taxon>Cytophagia</taxon>
        <taxon>Cytophagales</taxon>
        <taxon>Flectobacillaceae</taxon>
        <taxon>Arcicella</taxon>
    </lineage>
</organism>
<dbReference type="Proteomes" id="UP001302949">
    <property type="component" value="Unassembled WGS sequence"/>
</dbReference>
<reference evidence="3 4" key="1">
    <citation type="submission" date="2023-12" db="EMBL/GenBank/DDBJ databases">
        <title>Novel species of the genus Arcicella isolated from rivers.</title>
        <authorList>
            <person name="Lu H."/>
        </authorList>
    </citation>
    <scope>NUCLEOTIDE SEQUENCE [LARGE SCALE GENOMIC DNA]</scope>
    <source>
        <strain evidence="3 4">KCTC 23307</strain>
    </source>
</reference>
<evidence type="ECO:0000313" key="4">
    <source>
        <dbReference type="Proteomes" id="UP001302949"/>
    </source>
</evidence>
<dbReference type="PANTHER" id="PTHR12526">
    <property type="entry name" value="GLYCOSYLTRANSFERASE"/>
    <property type="match status" value="1"/>
</dbReference>
<accession>A0ABU5Q7H8</accession>
<proteinExistence type="predicted"/>
<dbReference type="Gene3D" id="3.40.50.2000">
    <property type="entry name" value="Glycogen Phosphorylase B"/>
    <property type="match status" value="2"/>
</dbReference>
<gene>
    <name evidence="3" type="ORF">VB248_06565</name>
</gene>
<dbReference type="EC" id="2.4.-.-" evidence="3"/>
<evidence type="ECO:0000259" key="2">
    <source>
        <dbReference type="Pfam" id="PF13439"/>
    </source>
</evidence>
<dbReference type="EMBL" id="JAYFUM010000007">
    <property type="protein sequence ID" value="MEA5138785.1"/>
    <property type="molecule type" value="Genomic_DNA"/>
</dbReference>
<evidence type="ECO:0000313" key="3">
    <source>
        <dbReference type="EMBL" id="MEA5138785.1"/>
    </source>
</evidence>
<name>A0ABU5Q7H8_9BACT</name>
<dbReference type="Pfam" id="PF13439">
    <property type="entry name" value="Glyco_transf_4"/>
    <property type="match status" value="1"/>
</dbReference>
<dbReference type="InterPro" id="IPR001296">
    <property type="entry name" value="Glyco_trans_1"/>
</dbReference>
<feature type="domain" description="Glycosyltransferase subfamily 4-like N-terminal" evidence="2">
    <location>
        <begin position="18"/>
        <end position="189"/>
    </location>
</feature>
<keyword evidence="4" id="KW-1185">Reference proteome</keyword>
<evidence type="ECO:0000259" key="1">
    <source>
        <dbReference type="Pfam" id="PF00534"/>
    </source>
</evidence>
<dbReference type="InterPro" id="IPR028098">
    <property type="entry name" value="Glyco_trans_4-like_N"/>
</dbReference>
<dbReference type="RefSeq" id="WP_323295952.1">
    <property type="nucleotide sequence ID" value="NZ_JAYFUM010000007.1"/>
</dbReference>
<keyword evidence="3" id="KW-0328">Glycosyltransferase</keyword>